<dbReference type="Pfam" id="PF16678">
    <property type="entry name" value="UBA_HOIP"/>
    <property type="match status" value="1"/>
</dbReference>
<keyword evidence="14" id="KW-1185">Reference proteome</keyword>
<dbReference type="Pfam" id="PF18091">
    <property type="entry name" value="E3_UbLigase_RBR"/>
    <property type="match status" value="1"/>
</dbReference>
<dbReference type="Gene3D" id="1.20.58.2190">
    <property type="match status" value="1"/>
</dbReference>
<dbReference type="GO" id="GO:0061630">
    <property type="term" value="F:ubiquitin protein ligase activity"/>
    <property type="evidence" value="ECO:0007669"/>
    <property type="project" value="TreeGrafter"/>
</dbReference>
<evidence type="ECO:0000259" key="11">
    <source>
        <dbReference type="PROSITE" id="PS50199"/>
    </source>
</evidence>
<keyword evidence="5 8" id="KW-0863">Zinc-finger</keyword>
<dbReference type="Gene3D" id="3.30.40.10">
    <property type="entry name" value="Zinc/RING finger domain, C3HC4 (zinc finger)"/>
    <property type="match status" value="1"/>
</dbReference>
<dbReference type="GO" id="GO:0070530">
    <property type="term" value="F:K63-linked polyubiquitin modification-dependent protein binding"/>
    <property type="evidence" value="ECO:0007669"/>
    <property type="project" value="TreeGrafter"/>
</dbReference>
<keyword evidence="7" id="KW-0862">Zinc</keyword>
<evidence type="ECO:0000256" key="5">
    <source>
        <dbReference type="ARBA" id="ARBA00022771"/>
    </source>
</evidence>
<dbReference type="GO" id="GO:0097039">
    <property type="term" value="P:protein linear polyubiquitination"/>
    <property type="evidence" value="ECO:0007669"/>
    <property type="project" value="TreeGrafter"/>
</dbReference>
<feature type="region of interest" description="Disordered" evidence="9">
    <location>
        <begin position="305"/>
        <end position="326"/>
    </location>
</feature>
<reference evidence="13" key="2">
    <citation type="submission" date="2020-11" db="EMBL/GenBank/DDBJ databases">
        <authorList>
            <person name="McCartney M.A."/>
            <person name="Auch B."/>
            <person name="Kono T."/>
            <person name="Mallez S."/>
            <person name="Becker A."/>
            <person name="Gohl D.M."/>
            <person name="Silverstein K.A.T."/>
            <person name="Koren S."/>
            <person name="Bechman K.B."/>
            <person name="Herman A."/>
            <person name="Abrahante J.E."/>
            <person name="Garbe J."/>
        </authorList>
    </citation>
    <scope>NUCLEOTIDE SEQUENCE</scope>
    <source>
        <strain evidence="13">Duluth1</strain>
        <tissue evidence="13">Whole animal</tissue>
    </source>
</reference>
<feature type="compositionally biased region" description="Polar residues" evidence="9">
    <location>
        <begin position="174"/>
        <end position="184"/>
    </location>
</feature>
<dbReference type="Gene3D" id="1.10.8.10">
    <property type="entry name" value="DNA helicase RuvA subunit, C-terminal domain"/>
    <property type="match status" value="1"/>
</dbReference>
<dbReference type="GO" id="GO:0036435">
    <property type="term" value="F:K48-linked polyubiquitin modification-dependent protein binding"/>
    <property type="evidence" value="ECO:0007669"/>
    <property type="project" value="TreeGrafter"/>
</dbReference>
<comment type="similarity">
    <text evidence="1">Belongs to the RBR family.</text>
</comment>
<dbReference type="SMART" id="SM00547">
    <property type="entry name" value="ZnF_RBZ"/>
    <property type="match status" value="2"/>
</dbReference>
<dbReference type="InterPro" id="IPR047540">
    <property type="entry name" value="BRcat_RBR_RNF31-like"/>
</dbReference>
<dbReference type="GO" id="GO:0008270">
    <property type="term" value="F:zinc ion binding"/>
    <property type="evidence" value="ECO:0007669"/>
    <property type="project" value="UniProtKB-KW"/>
</dbReference>
<dbReference type="InterPro" id="IPR002867">
    <property type="entry name" value="IBR_dom"/>
</dbReference>
<reference evidence="13" key="1">
    <citation type="journal article" date="2019" name="bioRxiv">
        <title>The Genome of the Zebra Mussel, Dreissena polymorpha: A Resource for Invasive Species Research.</title>
        <authorList>
            <person name="McCartney M.A."/>
            <person name="Auch B."/>
            <person name="Kono T."/>
            <person name="Mallez S."/>
            <person name="Zhang Y."/>
            <person name="Obille A."/>
            <person name="Becker A."/>
            <person name="Abrahante J.E."/>
            <person name="Garbe J."/>
            <person name="Badalamenti J.P."/>
            <person name="Herman A."/>
            <person name="Mangelson H."/>
            <person name="Liachko I."/>
            <person name="Sullivan S."/>
            <person name="Sone E.D."/>
            <person name="Koren S."/>
            <person name="Silverstein K.A.T."/>
            <person name="Beckman K.B."/>
            <person name="Gohl D.M."/>
        </authorList>
    </citation>
    <scope>NUCLEOTIDE SEQUENCE</scope>
    <source>
        <strain evidence="13">Duluth1</strain>
        <tissue evidence="13">Whole animal</tissue>
    </source>
</reference>
<feature type="compositionally biased region" description="Polar residues" evidence="9">
    <location>
        <begin position="378"/>
        <end position="410"/>
    </location>
</feature>
<name>A0A9D4DXF3_DREPO</name>
<evidence type="ECO:0000256" key="1">
    <source>
        <dbReference type="ARBA" id="ARBA00008278"/>
    </source>
</evidence>
<evidence type="ECO:0000256" key="7">
    <source>
        <dbReference type="ARBA" id="ARBA00022833"/>
    </source>
</evidence>
<feature type="region of interest" description="Disordered" evidence="9">
    <location>
        <begin position="378"/>
        <end position="464"/>
    </location>
</feature>
<feature type="region of interest" description="Disordered" evidence="9">
    <location>
        <begin position="1112"/>
        <end position="1138"/>
    </location>
</feature>
<dbReference type="GO" id="GO:1990450">
    <property type="term" value="F:linear polyubiquitin binding"/>
    <property type="evidence" value="ECO:0007669"/>
    <property type="project" value="TreeGrafter"/>
</dbReference>
<dbReference type="InterPro" id="IPR044066">
    <property type="entry name" value="TRIAD_supradom"/>
</dbReference>
<feature type="domain" description="RanBP2-type" evidence="11">
    <location>
        <begin position="1017"/>
        <end position="1053"/>
    </location>
</feature>
<evidence type="ECO:0000259" key="12">
    <source>
        <dbReference type="PROSITE" id="PS51873"/>
    </source>
</evidence>
<dbReference type="InterPro" id="IPR032065">
    <property type="entry name" value="RNF31-UBA"/>
</dbReference>
<feature type="region of interest" description="Disordered" evidence="9">
    <location>
        <begin position="174"/>
        <end position="234"/>
    </location>
</feature>
<feature type="region of interest" description="Disordered" evidence="9">
    <location>
        <begin position="831"/>
        <end position="850"/>
    </location>
</feature>
<keyword evidence="2" id="KW-0808">Transferase</keyword>
<feature type="region of interest" description="Disordered" evidence="9">
    <location>
        <begin position="699"/>
        <end position="751"/>
    </location>
</feature>
<evidence type="ECO:0000313" key="14">
    <source>
        <dbReference type="Proteomes" id="UP000828390"/>
    </source>
</evidence>
<dbReference type="PROSITE" id="PS50199">
    <property type="entry name" value="ZF_RANBP2_2"/>
    <property type="match status" value="1"/>
</dbReference>
<accession>A0A9D4DXF3</accession>
<evidence type="ECO:0000259" key="10">
    <source>
        <dbReference type="PROSITE" id="PS50089"/>
    </source>
</evidence>
<dbReference type="InterPro" id="IPR041031">
    <property type="entry name" value="RNF31_C"/>
</dbReference>
<keyword evidence="3" id="KW-0479">Metal-binding</keyword>
<dbReference type="InterPro" id="IPR026254">
    <property type="entry name" value="RNF31-like"/>
</dbReference>
<dbReference type="InterPro" id="IPR036339">
    <property type="entry name" value="PUB-like_dom_sf"/>
</dbReference>
<feature type="compositionally biased region" description="Polar residues" evidence="9">
    <location>
        <begin position="1177"/>
        <end position="1200"/>
    </location>
</feature>
<dbReference type="SUPFAM" id="SSF143503">
    <property type="entry name" value="PUG domain-like"/>
    <property type="match status" value="1"/>
</dbReference>
<keyword evidence="4" id="KW-0677">Repeat</keyword>
<dbReference type="CDD" id="cd20337">
    <property type="entry name" value="BRcat_RBR_HOIP"/>
    <property type="match status" value="1"/>
</dbReference>
<dbReference type="PANTHER" id="PTHR16004">
    <property type="entry name" value="RING FINGER PROTEIN 31-RELATED"/>
    <property type="match status" value="1"/>
</dbReference>
<dbReference type="PROSITE" id="PS50089">
    <property type="entry name" value="ZF_RING_2"/>
    <property type="match status" value="1"/>
</dbReference>
<feature type="compositionally biased region" description="Polar residues" evidence="9">
    <location>
        <begin position="535"/>
        <end position="552"/>
    </location>
</feature>
<feature type="region of interest" description="Disordered" evidence="9">
    <location>
        <begin position="1172"/>
        <end position="1200"/>
    </location>
</feature>
<evidence type="ECO:0000256" key="6">
    <source>
        <dbReference type="ARBA" id="ARBA00022786"/>
    </source>
</evidence>
<protein>
    <recommendedName>
        <fullName evidence="15">RBR-type E3 ubiquitin transferase</fullName>
    </recommendedName>
</protein>
<feature type="domain" description="RING-type" evidence="10">
    <location>
        <begin position="1578"/>
        <end position="1627"/>
    </location>
</feature>
<feature type="domain" description="RING-type" evidence="12">
    <location>
        <begin position="1574"/>
        <end position="1809"/>
    </location>
</feature>
<dbReference type="InterPro" id="IPR001841">
    <property type="entry name" value="Znf_RING"/>
</dbReference>
<feature type="region of interest" description="Disordered" evidence="9">
    <location>
        <begin position="504"/>
        <end position="632"/>
    </location>
</feature>
<evidence type="ECO:0008006" key="15">
    <source>
        <dbReference type="Google" id="ProtNLM"/>
    </source>
</evidence>
<proteinExistence type="inferred from homology"/>
<dbReference type="PROSITE" id="PS51873">
    <property type="entry name" value="TRIAD"/>
    <property type="match status" value="1"/>
</dbReference>
<dbReference type="CDD" id="cd20351">
    <property type="entry name" value="Rcat_RBR_HOIP"/>
    <property type="match status" value="1"/>
</dbReference>
<dbReference type="SMART" id="SM00647">
    <property type="entry name" value="IBR"/>
    <property type="match status" value="2"/>
</dbReference>
<dbReference type="PROSITE" id="PS01358">
    <property type="entry name" value="ZF_RANBP2_1"/>
    <property type="match status" value="1"/>
</dbReference>
<feature type="compositionally biased region" description="Polar residues" evidence="9">
    <location>
        <begin position="737"/>
        <end position="748"/>
    </location>
</feature>
<evidence type="ECO:0000256" key="4">
    <source>
        <dbReference type="ARBA" id="ARBA00022737"/>
    </source>
</evidence>
<dbReference type="InterPro" id="IPR047542">
    <property type="entry name" value="Rcat_RBR_RNF31-like"/>
</dbReference>
<dbReference type="EMBL" id="JAIWYP010000009">
    <property type="protein sequence ID" value="KAH3769396.1"/>
    <property type="molecule type" value="Genomic_DNA"/>
</dbReference>
<dbReference type="Proteomes" id="UP000828390">
    <property type="component" value="Unassembled WGS sequence"/>
</dbReference>
<dbReference type="GO" id="GO:0071797">
    <property type="term" value="C:LUBAC complex"/>
    <property type="evidence" value="ECO:0007669"/>
    <property type="project" value="InterPro"/>
</dbReference>
<gene>
    <name evidence="13" type="ORF">DPMN_170663</name>
</gene>
<organism evidence="13 14">
    <name type="scientific">Dreissena polymorpha</name>
    <name type="common">Zebra mussel</name>
    <name type="synonym">Mytilus polymorpha</name>
    <dbReference type="NCBI Taxonomy" id="45954"/>
    <lineage>
        <taxon>Eukaryota</taxon>
        <taxon>Metazoa</taxon>
        <taxon>Spiralia</taxon>
        <taxon>Lophotrochozoa</taxon>
        <taxon>Mollusca</taxon>
        <taxon>Bivalvia</taxon>
        <taxon>Autobranchia</taxon>
        <taxon>Heteroconchia</taxon>
        <taxon>Euheterodonta</taxon>
        <taxon>Imparidentia</taxon>
        <taxon>Neoheterodontei</taxon>
        <taxon>Myida</taxon>
        <taxon>Dreissenoidea</taxon>
        <taxon>Dreissenidae</taxon>
        <taxon>Dreissena</taxon>
    </lineage>
</organism>
<dbReference type="Pfam" id="PF25163">
    <property type="entry name" value="UBA_RNF31"/>
    <property type="match status" value="1"/>
</dbReference>
<evidence type="ECO:0000313" key="13">
    <source>
        <dbReference type="EMBL" id="KAH3769396.1"/>
    </source>
</evidence>
<feature type="compositionally biased region" description="Polar residues" evidence="9">
    <location>
        <begin position="317"/>
        <end position="326"/>
    </location>
</feature>
<keyword evidence="6" id="KW-0833">Ubl conjugation pathway</keyword>
<feature type="compositionally biased region" description="Polar residues" evidence="9">
    <location>
        <begin position="569"/>
        <end position="623"/>
    </location>
</feature>
<feature type="compositionally biased region" description="Polar residues" evidence="9">
    <location>
        <begin position="701"/>
        <end position="718"/>
    </location>
</feature>
<evidence type="ECO:0000256" key="8">
    <source>
        <dbReference type="PROSITE-ProRule" id="PRU00322"/>
    </source>
</evidence>
<dbReference type="InterPro" id="IPR057426">
    <property type="entry name" value="RNF31_UBA_3"/>
</dbReference>
<dbReference type="InterPro" id="IPR013083">
    <property type="entry name" value="Znf_RING/FYVE/PHD"/>
</dbReference>
<evidence type="ECO:0000256" key="9">
    <source>
        <dbReference type="SAM" id="MobiDB-lite"/>
    </source>
</evidence>
<dbReference type="Pfam" id="PF01485">
    <property type="entry name" value="IBR"/>
    <property type="match status" value="1"/>
</dbReference>
<evidence type="ECO:0000256" key="2">
    <source>
        <dbReference type="ARBA" id="ARBA00022679"/>
    </source>
</evidence>
<dbReference type="InterPro" id="IPR001876">
    <property type="entry name" value="Znf_RanBP2"/>
</dbReference>
<dbReference type="Pfam" id="PF22191">
    <property type="entry name" value="IBR_1"/>
    <property type="match status" value="1"/>
</dbReference>
<dbReference type="SUPFAM" id="SSF57850">
    <property type="entry name" value="RING/U-box"/>
    <property type="match status" value="3"/>
</dbReference>
<dbReference type="PANTHER" id="PTHR16004:SF2">
    <property type="entry name" value="E3 UBIQUITIN-PROTEIN LIGASE LUBEL"/>
    <property type="match status" value="1"/>
</dbReference>
<comment type="caution">
    <text evidence="13">The sequence shown here is derived from an EMBL/GenBank/DDBJ whole genome shotgun (WGS) entry which is preliminary data.</text>
</comment>
<sequence>MANISELRNTLAAAITCGEETKGPIIQILVTDLPLRKKFDCVDFCQLLQNNSQSVASVKSLLQGLSILEKYGRHLLKPSESRSSLWTQIKFSNSIFRERVDTIEGGRDIMHKLGYTLEKPDSLCFPPNTEPDHGRVLNIVLDLAIGRKELEMYLEGQHPHPHYVEAFLTQQFRSQLSGRSSQPAPGNLSMAQPMPSQALPRFEPGRGPVPGTHDERAQPMPASAQPGQRSARLDQGRVPTPAVLDENNTGAACAPQSMIIPNDHGASRSDDPAIGTQSLMPNMVGRSNQHFQQEKLMHLNSSLFMGNSMMTGPPNGTPNQTQQSHLDTSVPNLVLQQQQQHQIVQHQQSPSNHANSLFQQNVTDQSAHLLQTQQGQFNQSNPAFQPHNSNQSQNMLHHQQPNKTSQSNDNPVPALPGYHVSLTAPMEFPPNRQPPGEYHGARPKQPPSPGPEPAGLVPSSANVEVPQSPGTVCEICGYNQAEVLCQDQMCANKMLCMECNTKWHSHPKRTNHKVERLHPLTSPRSAPAPDRQQSDDGNTQQPGENQYRQSQGRILGGNSMTGYGLPQHGVQNTPQSHHQRSLSTNQQIGMPQTPSQSGSYQGMPQTQTQSSGYQANFNQNLHGNPQFPGAEHMMQPGYIISHQQQYPMPPSMHYPSGIVTSGHMLYQPVQPHYQASIPVYIQGGYGLQMGSPEEHGMIPSRSDTTLNRHSTYDQTGYNDSHMRHSVPTQKGLEQKKLTTPTSAGSSGSMLPWHSESSLLPGILEIKDLGKRHSKLEIMLMNLQDDVKDYDQKMNDIMIENPDFFHDENYQNYARKKRKHLQEIKELTKHKHELESSQEVQAGDIDQQNGTNETIETLKKRLSDINLSKPPSSPYFPAVASPENLRPIFQPLGPPVVSYPYPSYPPGTLTTPTVTPVNMVGTSQHYPQVLQSSGQENVPSNTSTLTSAWRPGIPQNIQNNFSGCGDHNMDEIRKMLVLDQNPHAPRPSIGNASGLDVGQVPIAYPPNIIDTSPPNVHKSGVNKTLEEKWQCEHCTLLNDTTTNICRACEKTSTRRQSGGQQPAGNSGELQQEQCEHCTSFNPVGTKVCSVCCRSQDKYQAKLRVSTSAAKLAAQHKDSQSSEGVGSPFEFVPRANETEKKSPELIAASGVGKIIDEEQDKVYLEKKQAHEEYAKRMKQQVQISNSPAPPTNQSAASKGRQSQAAIFPPEFIDYVAIQESDCSAAVMVEAAHQMTAVGPPKPSAQIAKSESLNKNLSTLKKNMEQGSNSGDEAFSSAPTSLEPLTREVTEVTYKTPPEVPDTEKGFVDTMLKLTQERDQKQVNLEGRTLFSIIKMASEEGYTVPEAELAVILDEKDPLQYLKNVWPSLIDHVAYHAAEEGKKGPQNSVGDVSAEEAKAALLACKGDLDASIKKCMDDRIVKYGMYGMVSQQGEFAREEILTALFQHKGDVMEALDQLNHSLVKPVSDRVWNAPGEVDAGREALFGAGNQTNSISNSVIRCDDFQRLVKNKELPKERRIRMVFIEGKLKSWGRAEMVIRILDEDLKEDDGNQTWTLEDIIDAVRNCVGDHRSTLVYLNQECQLCFCLYPMSKIIKLGTCNCNMCKGCVKQNFEVAIREHHVRNWNCPLCQSPSLEDELESSSYFEFLVLLLHNLVAKEILDIFETKLRDWHLQKDPNFRWCAHCVTGFIWDQPDQLEMTCPPCREKTCFKCKKKWEDQHRGLTCEQFTQWKIDNDPERQSKGVQLYLEENGIDCPGCKMRYSLAKGGCMHFTCPQCGFQFCSGCQQAFHKDGTCKLLRSCQAKGLHCHHPRDCFYYLRDNDVPQLQKLLKNHKVAFNTDPPETQADRAHCFVMEQKESGVQKKDEACGNETSPGMAGLCSNHYKEYLVSLINKNKIDPIEIMDMDALKILIERDEKQMPPLNKNETEAAYRKRIEKFIKDKWKLHR</sequence>
<evidence type="ECO:0000256" key="3">
    <source>
        <dbReference type="ARBA" id="ARBA00022723"/>
    </source>
</evidence>